<accession>A0ABW4KJK8</accession>
<protein>
    <submittedName>
        <fullName evidence="3">PH domain-containing protein</fullName>
    </submittedName>
</protein>
<evidence type="ECO:0000313" key="4">
    <source>
        <dbReference type="Proteomes" id="UP001597301"/>
    </source>
</evidence>
<feature type="transmembrane region" description="Helical" evidence="1">
    <location>
        <begin position="12"/>
        <end position="32"/>
    </location>
</feature>
<keyword evidence="1" id="KW-1133">Transmembrane helix</keyword>
<evidence type="ECO:0000259" key="2">
    <source>
        <dbReference type="Pfam" id="PF03703"/>
    </source>
</evidence>
<feature type="domain" description="YdbS-like PH" evidence="2">
    <location>
        <begin position="261"/>
        <end position="337"/>
    </location>
</feature>
<evidence type="ECO:0000256" key="1">
    <source>
        <dbReference type="SAM" id="Phobius"/>
    </source>
</evidence>
<dbReference type="PANTHER" id="PTHR34473:SF2">
    <property type="entry name" value="UPF0699 TRANSMEMBRANE PROTEIN YDBT"/>
    <property type="match status" value="1"/>
</dbReference>
<gene>
    <name evidence="3" type="ORF">ACFSCZ_09485</name>
</gene>
<sequence>MFEPKRLHPISMLYDLFKSVKEIIVTFIFLFFFGRNEMDFGGPFLSMLPQLIFAVILVSMIASMVIKWLRFTYRVEDYELRIEQGLFVRKKRYIPFERIQSLDLSESLFHRPFGLVKVKVETAGSSGDQAEAELTAIHKEDAAALQKLIADAKNKIPSDAGESVEIQPEGTLIYRITARQLLFLATTSGRAGVVISAFLAFVFQFDELIPYEKMFAEMQELIKLGVLFIASIIFLVLVIAWILSVIIAFLKYNDFTVRKLKDELIITRGLLEKRTTTVPLHRIQAVTITESPMRQPFGFAGVSLESAGGASTDLESTTMLLLPIVKRSSVERILEHCLEEYQLNVPFEGAPKRAKRRYLFLKTLIALIIAGIVTGVFWPYGLFAAVLLPIALLWGYSQYKSAGWNISGQQLALRYRGIQQHTMFMKKNRIQSMDARISWFQDRADLAAITASVKSGDGVQQAEIPHLGDSEVLAIYEWYSRREQGLIKADCPRSDEHDPNENTGN</sequence>
<feature type="transmembrane region" description="Helical" evidence="1">
    <location>
        <begin position="44"/>
        <end position="66"/>
    </location>
</feature>
<dbReference type="InterPro" id="IPR005182">
    <property type="entry name" value="YdbS-like_PH"/>
</dbReference>
<organism evidence="3 4">
    <name type="scientific">Siminovitchia sediminis</name>
    <dbReference type="NCBI Taxonomy" id="1274353"/>
    <lineage>
        <taxon>Bacteria</taxon>
        <taxon>Bacillati</taxon>
        <taxon>Bacillota</taxon>
        <taxon>Bacilli</taxon>
        <taxon>Bacillales</taxon>
        <taxon>Bacillaceae</taxon>
        <taxon>Siminovitchia</taxon>
    </lineage>
</organism>
<name>A0ABW4KJK8_9BACI</name>
<feature type="transmembrane region" description="Helical" evidence="1">
    <location>
        <begin position="358"/>
        <end position="374"/>
    </location>
</feature>
<evidence type="ECO:0000313" key="3">
    <source>
        <dbReference type="EMBL" id="MFD1706961.1"/>
    </source>
</evidence>
<reference evidence="4" key="1">
    <citation type="journal article" date="2019" name="Int. J. Syst. Evol. Microbiol.">
        <title>The Global Catalogue of Microorganisms (GCM) 10K type strain sequencing project: providing services to taxonomists for standard genome sequencing and annotation.</title>
        <authorList>
            <consortium name="The Broad Institute Genomics Platform"/>
            <consortium name="The Broad Institute Genome Sequencing Center for Infectious Disease"/>
            <person name="Wu L."/>
            <person name="Ma J."/>
        </authorList>
    </citation>
    <scope>NUCLEOTIDE SEQUENCE [LARGE SCALE GENOMIC DNA]</scope>
    <source>
        <strain evidence="4">CGMCC 1.12295</strain>
    </source>
</reference>
<dbReference type="Proteomes" id="UP001597301">
    <property type="component" value="Unassembled WGS sequence"/>
</dbReference>
<dbReference type="PIRSF" id="PIRSF026631">
    <property type="entry name" value="UCP026631"/>
    <property type="match status" value="1"/>
</dbReference>
<keyword evidence="4" id="KW-1185">Reference proteome</keyword>
<dbReference type="InterPro" id="IPR014529">
    <property type="entry name" value="UCP026631"/>
</dbReference>
<feature type="domain" description="YdbS-like PH" evidence="2">
    <location>
        <begin position="68"/>
        <end position="149"/>
    </location>
</feature>
<dbReference type="Pfam" id="PF03703">
    <property type="entry name" value="bPH_2"/>
    <property type="match status" value="3"/>
</dbReference>
<proteinExistence type="predicted"/>
<dbReference type="PANTHER" id="PTHR34473">
    <property type="entry name" value="UPF0699 TRANSMEMBRANE PROTEIN YDBS"/>
    <property type="match status" value="1"/>
</dbReference>
<keyword evidence="1" id="KW-0812">Transmembrane</keyword>
<dbReference type="RefSeq" id="WP_380773684.1">
    <property type="nucleotide sequence ID" value="NZ_JBHUEO010000025.1"/>
</dbReference>
<feature type="transmembrane region" description="Helical" evidence="1">
    <location>
        <begin position="181"/>
        <end position="205"/>
    </location>
</feature>
<comment type="caution">
    <text evidence="3">The sequence shown here is derived from an EMBL/GenBank/DDBJ whole genome shotgun (WGS) entry which is preliminary data.</text>
</comment>
<dbReference type="EMBL" id="JBHUEO010000025">
    <property type="protein sequence ID" value="MFD1706961.1"/>
    <property type="molecule type" value="Genomic_DNA"/>
</dbReference>
<feature type="transmembrane region" description="Helical" evidence="1">
    <location>
        <begin position="225"/>
        <end position="250"/>
    </location>
</feature>
<keyword evidence="1" id="KW-0472">Membrane</keyword>
<feature type="domain" description="YdbS-like PH" evidence="2">
    <location>
        <begin position="399"/>
        <end position="479"/>
    </location>
</feature>